<dbReference type="PANTHER" id="PTHR23502">
    <property type="entry name" value="MAJOR FACILITATOR SUPERFAMILY"/>
    <property type="match status" value="1"/>
</dbReference>
<evidence type="ECO:0000256" key="4">
    <source>
        <dbReference type="ARBA" id="ARBA00022989"/>
    </source>
</evidence>
<evidence type="ECO:0000256" key="7">
    <source>
        <dbReference type="SAM" id="Phobius"/>
    </source>
</evidence>
<keyword evidence="10" id="KW-1185">Reference proteome</keyword>
<feature type="transmembrane region" description="Helical" evidence="7">
    <location>
        <begin position="480"/>
        <end position="501"/>
    </location>
</feature>
<keyword evidence="3 7" id="KW-0812">Transmembrane</keyword>
<feature type="transmembrane region" description="Helical" evidence="7">
    <location>
        <begin position="442"/>
        <end position="468"/>
    </location>
</feature>
<evidence type="ECO:0000256" key="6">
    <source>
        <dbReference type="SAM" id="MobiDB-lite"/>
    </source>
</evidence>
<feature type="transmembrane region" description="Helical" evidence="7">
    <location>
        <begin position="170"/>
        <end position="190"/>
    </location>
</feature>
<feature type="transmembrane region" description="Helical" evidence="7">
    <location>
        <begin position="139"/>
        <end position="158"/>
    </location>
</feature>
<dbReference type="EMBL" id="JAWCUI010000012">
    <property type="protein sequence ID" value="KAL1899564.1"/>
    <property type="molecule type" value="Genomic_DNA"/>
</dbReference>
<evidence type="ECO:0000256" key="5">
    <source>
        <dbReference type="ARBA" id="ARBA00023136"/>
    </source>
</evidence>
<accession>A0ABR3ZHC6</accession>
<evidence type="ECO:0000256" key="1">
    <source>
        <dbReference type="ARBA" id="ARBA00004141"/>
    </source>
</evidence>
<feature type="compositionally biased region" description="Polar residues" evidence="6">
    <location>
        <begin position="13"/>
        <end position="36"/>
    </location>
</feature>
<feature type="transmembrane region" description="Helical" evidence="7">
    <location>
        <begin position="373"/>
        <end position="392"/>
    </location>
</feature>
<feature type="transmembrane region" description="Helical" evidence="7">
    <location>
        <begin position="230"/>
        <end position="251"/>
    </location>
</feature>
<evidence type="ECO:0000313" key="9">
    <source>
        <dbReference type="EMBL" id="KAL1899564.1"/>
    </source>
</evidence>
<feature type="region of interest" description="Disordered" evidence="6">
    <location>
        <begin position="1"/>
        <end position="96"/>
    </location>
</feature>
<feature type="domain" description="Major facilitator superfamily (MFS) profile" evidence="8">
    <location>
        <begin position="104"/>
        <end position="533"/>
    </location>
</feature>
<dbReference type="InterPro" id="IPR020846">
    <property type="entry name" value="MFS_dom"/>
</dbReference>
<feature type="transmembrane region" description="Helical" evidence="7">
    <location>
        <begin position="104"/>
        <end position="127"/>
    </location>
</feature>
<gene>
    <name evidence="9" type="ORF">Sste5346_002966</name>
</gene>
<dbReference type="Gene3D" id="1.20.1250.20">
    <property type="entry name" value="MFS general substrate transporter like domains"/>
    <property type="match status" value="1"/>
</dbReference>
<name>A0ABR3ZHC6_9PEZI</name>
<comment type="subcellular location">
    <subcellularLocation>
        <location evidence="1">Membrane</location>
        <topology evidence="1">Multi-pass membrane protein</topology>
    </subcellularLocation>
</comment>
<evidence type="ECO:0000313" key="10">
    <source>
        <dbReference type="Proteomes" id="UP001583186"/>
    </source>
</evidence>
<sequence>MNADQQTEEKSAFNDNVNGSTPNNSKQTDISPNNAEHQPDTECDDNGGNDVKDDQDVSRGEATPDDSDAKKGTDGDEDDQYSVSWGDQPDENPMNWTMGKKWRIIGTLSVLSLLTPLASSMMAPAVPDILQQFEVHNDQYGTFCVSVFVLGFAFGPPVIAPLSELYGRTIVYHVCNSLFVLFTIGCALSNSIGMLVAFRFLAGFAGVSVITIGGGTIADMVPPEQRGKSMAAWSVGPLIGPVIGPVCAGFLVEAKGWRWVFWVIAIAAGAVTAVSFFVFRETYAPVLLERKAAKIRKETGDPNYYSKLRVEGTRSQVITSSMLKPIRLLLTEPIVTCLCVYIAIIYGVLYILFTTFTFVFEETYGFSARGAGLSFIAGGVGNLLGLVFASSMSDRIVQRRKASGSPPVPEDRLSLILTVPSALMLPAGLLLYGWAADKHVHWIVPMLGTSIMGFGMMGIFMAAQIYLIDAFTRHAASVTAANAVLRSILGAVLPLCGLNLYNKLGLGWGNTLLAGIELLLAPVPWILAVRGAQIRNWKSNRNKETVAA</sequence>
<evidence type="ECO:0000259" key="8">
    <source>
        <dbReference type="PROSITE" id="PS50850"/>
    </source>
</evidence>
<dbReference type="SUPFAM" id="SSF103473">
    <property type="entry name" value="MFS general substrate transporter"/>
    <property type="match status" value="1"/>
</dbReference>
<feature type="transmembrane region" description="Helical" evidence="7">
    <location>
        <begin position="507"/>
        <end position="529"/>
    </location>
</feature>
<keyword evidence="5 7" id="KW-0472">Membrane</keyword>
<keyword evidence="4 7" id="KW-1133">Transmembrane helix</keyword>
<dbReference type="InterPro" id="IPR036259">
    <property type="entry name" value="MFS_trans_sf"/>
</dbReference>
<feature type="transmembrane region" description="Helical" evidence="7">
    <location>
        <begin position="328"/>
        <end position="353"/>
    </location>
</feature>
<feature type="transmembrane region" description="Helical" evidence="7">
    <location>
        <begin position="257"/>
        <end position="279"/>
    </location>
</feature>
<dbReference type="PROSITE" id="PS50850">
    <property type="entry name" value="MFS"/>
    <property type="match status" value="1"/>
</dbReference>
<proteinExistence type="inferred from homology"/>
<protein>
    <recommendedName>
        <fullName evidence="8">Major facilitator superfamily (MFS) profile domain-containing protein</fullName>
    </recommendedName>
</protein>
<dbReference type="Proteomes" id="UP001583186">
    <property type="component" value="Unassembled WGS sequence"/>
</dbReference>
<dbReference type="InterPro" id="IPR011701">
    <property type="entry name" value="MFS"/>
</dbReference>
<feature type="compositionally biased region" description="Basic and acidic residues" evidence="6">
    <location>
        <begin position="50"/>
        <end position="59"/>
    </location>
</feature>
<dbReference type="Pfam" id="PF07690">
    <property type="entry name" value="MFS_1"/>
    <property type="match status" value="1"/>
</dbReference>
<dbReference type="PANTHER" id="PTHR23502:SF68">
    <property type="entry name" value="MULTIDRUG TRANSPORTER, PUTATIVE (AFU_ORTHOLOGUE AFUA_3G01120)-RELATED"/>
    <property type="match status" value="1"/>
</dbReference>
<reference evidence="9 10" key="1">
    <citation type="journal article" date="2024" name="IMA Fungus">
        <title>IMA Genome - F19 : A genome assembly and annotation guide to empower mycologists, including annotated draft genome sequences of Ceratocystis pirilliformis, Diaporthe australafricana, Fusarium ophioides, Paecilomyces lecythidis, and Sporothrix stenoceras.</title>
        <authorList>
            <person name="Aylward J."/>
            <person name="Wilson A.M."/>
            <person name="Visagie C.M."/>
            <person name="Spraker J."/>
            <person name="Barnes I."/>
            <person name="Buitendag C."/>
            <person name="Ceriani C."/>
            <person name="Del Mar Angel L."/>
            <person name="du Plessis D."/>
            <person name="Fuchs T."/>
            <person name="Gasser K."/>
            <person name="Kramer D."/>
            <person name="Li W."/>
            <person name="Munsamy K."/>
            <person name="Piso A."/>
            <person name="Price J.L."/>
            <person name="Sonnekus B."/>
            <person name="Thomas C."/>
            <person name="van der Nest A."/>
            <person name="van Dijk A."/>
            <person name="van Heerden A."/>
            <person name="van Vuuren N."/>
            <person name="Yilmaz N."/>
            <person name="Duong T.A."/>
            <person name="van der Merwe N.A."/>
            <person name="Wingfield M.J."/>
            <person name="Wingfield B.D."/>
        </authorList>
    </citation>
    <scope>NUCLEOTIDE SEQUENCE [LARGE SCALE GENOMIC DNA]</scope>
    <source>
        <strain evidence="9 10">CMW 5346</strain>
    </source>
</reference>
<organism evidence="9 10">
    <name type="scientific">Sporothrix stenoceras</name>
    <dbReference type="NCBI Taxonomy" id="5173"/>
    <lineage>
        <taxon>Eukaryota</taxon>
        <taxon>Fungi</taxon>
        <taxon>Dikarya</taxon>
        <taxon>Ascomycota</taxon>
        <taxon>Pezizomycotina</taxon>
        <taxon>Sordariomycetes</taxon>
        <taxon>Sordariomycetidae</taxon>
        <taxon>Ophiostomatales</taxon>
        <taxon>Ophiostomataceae</taxon>
        <taxon>Sporothrix</taxon>
    </lineage>
</organism>
<dbReference type="CDD" id="cd17323">
    <property type="entry name" value="MFS_Tpo1_MDR_like"/>
    <property type="match status" value="1"/>
</dbReference>
<feature type="transmembrane region" description="Helical" evidence="7">
    <location>
        <begin position="413"/>
        <end position="436"/>
    </location>
</feature>
<evidence type="ECO:0000256" key="2">
    <source>
        <dbReference type="ARBA" id="ARBA00008335"/>
    </source>
</evidence>
<comment type="caution">
    <text evidence="9">The sequence shown here is derived from an EMBL/GenBank/DDBJ whole genome shotgun (WGS) entry which is preliminary data.</text>
</comment>
<comment type="similarity">
    <text evidence="2">Belongs to the major facilitator superfamily.</text>
</comment>
<evidence type="ECO:0000256" key="3">
    <source>
        <dbReference type="ARBA" id="ARBA00022692"/>
    </source>
</evidence>
<feature type="transmembrane region" description="Helical" evidence="7">
    <location>
        <begin position="196"/>
        <end position="218"/>
    </location>
</feature>